<accession>A0ABV9DSQ4</accession>
<dbReference type="SUPFAM" id="SSF47413">
    <property type="entry name" value="lambda repressor-like DNA-binding domains"/>
    <property type="match status" value="1"/>
</dbReference>
<dbReference type="InterPro" id="IPR010982">
    <property type="entry name" value="Lambda_DNA-bd_dom_sf"/>
</dbReference>
<dbReference type="Gene3D" id="1.10.260.40">
    <property type="entry name" value="lambda repressor-like DNA-binding domains"/>
    <property type="match status" value="1"/>
</dbReference>
<dbReference type="Proteomes" id="UP001595923">
    <property type="component" value="Unassembled WGS sequence"/>
</dbReference>
<comment type="caution">
    <text evidence="2">The sequence shown here is derived from an EMBL/GenBank/DDBJ whole genome shotgun (WGS) entry which is preliminary data.</text>
</comment>
<proteinExistence type="predicted"/>
<dbReference type="Pfam" id="PF13560">
    <property type="entry name" value="HTH_31"/>
    <property type="match status" value="1"/>
</dbReference>
<keyword evidence="3" id="KW-1185">Reference proteome</keyword>
<reference evidence="3" key="1">
    <citation type="journal article" date="2019" name="Int. J. Syst. Evol. Microbiol.">
        <title>The Global Catalogue of Microorganisms (GCM) 10K type strain sequencing project: providing services to taxonomists for standard genome sequencing and annotation.</title>
        <authorList>
            <consortium name="The Broad Institute Genomics Platform"/>
            <consortium name="The Broad Institute Genome Sequencing Center for Infectious Disease"/>
            <person name="Wu L."/>
            <person name="Ma J."/>
        </authorList>
    </citation>
    <scope>NUCLEOTIDE SEQUENCE [LARGE SCALE GENOMIC DNA]</scope>
    <source>
        <strain evidence="3">XZYJ18</strain>
    </source>
</reference>
<feature type="domain" description="HTH cro/C1-type" evidence="1">
    <location>
        <begin position="16"/>
        <end position="52"/>
    </location>
</feature>
<dbReference type="InterPro" id="IPR001387">
    <property type="entry name" value="Cro/C1-type_HTH"/>
</dbReference>
<gene>
    <name evidence="2" type="ORF">ACFO4E_07970</name>
</gene>
<dbReference type="RefSeq" id="WP_378572405.1">
    <property type="nucleotide sequence ID" value="NZ_JBHSFQ010000005.1"/>
</dbReference>
<protein>
    <submittedName>
        <fullName evidence="2">Helix-turn-helix domain-containing protein</fullName>
    </submittedName>
</protein>
<name>A0ABV9DSQ4_9ACTN</name>
<dbReference type="PROSITE" id="PS50943">
    <property type="entry name" value="HTH_CROC1"/>
    <property type="match status" value="1"/>
</dbReference>
<evidence type="ECO:0000313" key="3">
    <source>
        <dbReference type="Proteomes" id="UP001595923"/>
    </source>
</evidence>
<evidence type="ECO:0000313" key="2">
    <source>
        <dbReference type="EMBL" id="MFC4561791.1"/>
    </source>
</evidence>
<dbReference type="InterPro" id="IPR043917">
    <property type="entry name" value="DUF5753"/>
</dbReference>
<dbReference type="Pfam" id="PF19054">
    <property type="entry name" value="DUF5753"/>
    <property type="match status" value="1"/>
</dbReference>
<dbReference type="SMART" id="SM00530">
    <property type="entry name" value="HTH_XRE"/>
    <property type="match status" value="1"/>
</dbReference>
<organism evidence="2 3">
    <name type="scientific">Nocardiopsis mangrovi</name>
    <dbReference type="NCBI Taxonomy" id="1179818"/>
    <lineage>
        <taxon>Bacteria</taxon>
        <taxon>Bacillati</taxon>
        <taxon>Actinomycetota</taxon>
        <taxon>Actinomycetes</taxon>
        <taxon>Streptosporangiales</taxon>
        <taxon>Nocardiopsidaceae</taxon>
        <taxon>Nocardiopsis</taxon>
    </lineage>
</organism>
<dbReference type="CDD" id="cd00093">
    <property type="entry name" value="HTH_XRE"/>
    <property type="match status" value="1"/>
</dbReference>
<sequence>MSDRIDPTAAQWGSELRRLRDLAGLTQGDLANMVNYSTPLISGWERGTRRPKRRHIEVLDVGLATGGALLALWDELSDTRPIPDSWKSFLKLEREAVEIREYQPLLIPGLFQSPGYAGALMARDGYHPDESTPEEQVALRMARLGELRRDTRLWAVVEETALRKVVGSREIHREALSHLLGLMALPHIHLTVVPEYAPQRPGLASGSFRLMRLPDGRYVGQVEHILGLAVVSNAYDLGRLVTLFGDVQMESMTPSDSRRLIEQIREGLE</sequence>
<dbReference type="EMBL" id="JBHSFQ010000005">
    <property type="protein sequence ID" value="MFC4561791.1"/>
    <property type="molecule type" value="Genomic_DNA"/>
</dbReference>
<evidence type="ECO:0000259" key="1">
    <source>
        <dbReference type="PROSITE" id="PS50943"/>
    </source>
</evidence>